<evidence type="ECO:0000259" key="20">
    <source>
        <dbReference type="PROSITE" id="PS50006"/>
    </source>
</evidence>
<comment type="pathway">
    <text evidence="3">Protein modification; protein ubiquitination.</text>
</comment>
<evidence type="ECO:0000256" key="14">
    <source>
        <dbReference type="ARBA" id="ARBA00023242"/>
    </source>
</evidence>
<dbReference type="AlphaFoldDB" id="A0A836H517"/>
<dbReference type="Gene3D" id="2.60.200.20">
    <property type="match status" value="1"/>
</dbReference>
<dbReference type="GO" id="GO:0005634">
    <property type="term" value="C:nucleus"/>
    <property type="evidence" value="ECO:0007669"/>
    <property type="project" value="TreeGrafter"/>
</dbReference>
<dbReference type="InterPro" id="IPR000253">
    <property type="entry name" value="FHA_dom"/>
</dbReference>
<comment type="caution">
    <text evidence="22">The sequence shown here is derived from an EMBL/GenBank/DDBJ whole genome shotgun (WGS) entry which is preliminary data.</text>
</comment>
<dbReference type="PROSITE" id="PS50089">
    <property type="entry name" value="ZF_RING_2"/>
    <property type="match status" value="1"/>
</dbReference>
<dbReference type="SUPFAM" id="SSF57850">
    <property type="entry name" value="RING/U-box"/>
    <property type="match status" value="1"/>
</dbReference>
<evidence type="ECO:0000313" key="23">
    <source>
        <dbReference type="Proteomes" id="UP000674143"/>
    </source>
</evidence>
<keyword evidence="12" id="KW-0833">Ubl conjugation pathway</keyword>
<evidence type="ECO:0000313" key="22">
    <source>
        <dbReference type="EMBL" id="KAG5485999.1"/>
    </source>
</evidence>
<evidence type="ECO:0000256" key="7">
    <source>
        <dbReference type="ARBA" id="ARBA00022618"/>
    </source>
</evidence>
<dbReference type="EC" id="2.3.2.27" evidence="5"/>
<dbReference type="GO" id="GO:0006511">
    <property type="term" value="P:ubiquitin-dependent protein catabolic process"/>
    <property type="evidence" value="ECO:0007669"/>
    <property type="project" value="TreeGrafter"/>
</dbReference>
<gene>
    <name evidence="22" type="ORF">LSCM4_06705</name>
</gene>
<dbReference type="GeneID" id="92362553"/>
<dbReference type="Proteomes" id="UP000674143">
    <property type="component" value="Unassembled WGS sequence"/>
</dbReference>
<keyword evidence="23" id="KW-1185">Reference proteome</keyword>
<keyword evidence="14" id="KW-0539">Nucleus</keyword>
<dbReference type="InterPro" id="IPR017907">
    <property type="entry name" value="Znf_RING_CS"/>
</dbReference>
<dbReference type="InterPro" id="IPR052256">
    <property type="entry name" value="E3_ubiquitin-ligase_CHFR"/>
</dbReference>
<dbReference type="SMART" id="SM00184">
    <property type="entry name" value="RING"/>
    <property type="match status" value="1"/>
</dbReference>
<keyword evidence="7" id="KW-0132">Cell division</keyword>
<protein>
    <recommendedName>
        <fullName evidence="6">E3 ubiquitin-protein ligase CHFR</fullName>
        <ecNumber evidence="5">2.3.2.27</ecNumber>
    </recommendedName>
    <alternativeName>
        <fullName evidence="17">Checkpoint with forkhead and RING finger domains protein</fullName>
    </alternativeName>
    <alternativeName>
        <fullName evidence="16">RING-type E3 ubiquitin transferase CHFR</fullName>
    </alternativeName>
</protein>
<dbReference type="Pfam" id="PF00498">
    <property type="entry name" value="FHA"/>
    <property type="match status" value="1"/>
</dbReference>
<keyword evidence="15" id="KW-0131">Cell cycle</keyword>
<dbReference type="SMART" id="SM00240">
    <property type="entry name" value="FHA"/>
    <property type="match status" value="1"/>
</dbReference>
<evidence type="ECO:0000256" key="11">
    <source>
        <dbReference type="ARBA" id="ARBA00022776"/>
    </source>
</evidence>
<evidence type="ECO:0000259" key="21">
    <source>
        <dbReference type="PROSITE" id="PS50089"/>
    </source>
</evidence>
<dbReference type="PANTHER" id="PTHR16079:SF4">
    <property type="entry name" value="E3 UBIQUITIN-PROTEIN LIGASE CHFR"/>
    <property type="match status" value="1"/>
</dbReference>
<dbReference type="InterPro" id="IPR008984">
    <property type="entry name" value="SMAD_FHA_dom_sf"/>
</dbReference>
<feature type="region of interest" description="Disordered" evidence="19">
    <location>
        <begin position="265"/>
        <end position="295"/>
    </location>
</feature>
<dbReference type="InterPro" id="IPR018957">
    <property type="entry name" value="Znf_C3HC4_RING-type"/>
</dbReference>
<dbReference type="GO" id="GO:0016567">
    <property type="term" value="P:protein ubiquitination"/>
    <property type="evidence" value="ECO:0007669"/>
    <property type="project" value="UniProtKB-UniPathway"/>
</dbReference>
<dbReference type="InterPro" id="IPR013083">
    <property type="entry name" value="Znf_RING/FYVE/PHD"/>
</dbReference>
<dbReference type="PANTHER" id="PTHR16079">
    <property type="entry name" value="UBIQUITIN LIGASE PROTEIN CHFR"/>
    <property type="match status" value="1"/>
</dbReference>
<proteinExistence type="inferred from homology"/>
<evidence type="ECO:0000256" key="13">
    <source>
        <dbReference type="ARBA" id="ARBA00022833"/>
    </source>
</evidence>
<keyword evidence="11" id="KW-0498">Mitosis</keyword>
<keyword evidence="9" id="KW-0479">Metal-binding</keyword>
<evidence type="ECO:0000256" key="4">
    <source>
        <dbReference type="ARBA" id="ARBA00005797"/>
    </source>
</evidence>
<comment type="similarity">
    <text evidence="4">Belongs to the CHFR family.</text>
</comment>
<feature type="domain" description="FHA" evidence="20">
    <location>
        <begin position="65"/>
        <end position="118"/>
    </location>
</feature>
<keyword evidence="13" id="KW-0862">Zinc</keyword>
<dbReference type="InterPro" id="IPR001841">
    <property type="entry name" value="Znf_RING"/>
</dbReference>
<name>A0A836H517_9TRYP</name>
<dbReference type="PROSITE" id="PS00518">
    <property type="entry name" value="ZF_RING_1"/>
    <property type="match status" value="1"/>
</dbReference>
<dbReference type="SMR" id="A0A836H517"/>
<evidence type="ECO:0000256" key="12">
    <source>
        <dbReference type="ARBA" id="ARBA00022786"/>
    </source>
</evidence>
<evidence type="ECO:0000256" key="15">
    <source>
        <dbReference type="ARBA" id="ARBA00023306"/>
    </source>
</evidence>
<dbReference type="GO" id="GO:0061630">
    <property type="term" value="F:ubiquitin protein ligase activity"/>
    <property type="evidence" value="ECO:0007669"/>
    <property type="project" value="UniProtKB-EC"/>
</dbReference>
<comment type="subcellular location">
    <subcellularLocation>
        <location evidence="2">Nucleus</location>
        <location evidence="2">PML body</location>
    </subcellularLocation>
</comment>
<evidence type="ECO:0000256" key="10">
    <source>
        <dbReference type="ARBA" id="ARBA00022771"/>
    </source>
</evidence>
<dbReference type="GO" id="GO:0008270">
    <property type="term" value="F:zinc ion binding"/>
    <property type="evidence" value="ECO:0007669"/>
    <property type="project" value="UniProtKB-KW"/>
</dbReference>
<dbReference type="KEGG" id="loi:92362553"/>
<dbReference type="InterPro" id="IPR019406">
    <property type="entry name" value="APLF_PBZ"/>
</dbReference>
<dbReference type="UniPathway" id="UPA00143"/>
<dbReference type="SUPFAM" id="SSF49879">
    <property type="entry name" value="SMAD/FHA domain"/>
    <property type="match status" value="1"/>
</dbReference>
<evidence type="ECO:0000256" key="6">
    <source>
        <dbReference type="ARBA" id="ARBA00017908"/>
    </source>
</evidence>
<feature type="domain" description="RING-type" evidence="21">
    <location>
        <begin position="182"/>
        <end position="223"/>
    </location>
</feature>
<evidence type="ECO:0000256" key="1">
    <source>
        <dbReference type="ARBA" id="ARBA00000900"/>
    </source>
</evidence>
<sequence>MSDRSSPSPLREDKAVSHSLEDEATAEADLFDLAAPPLQQPLVARLVPVYAGLPTLDLHQDSGNVVVGRGRDIAEGYRIDASDKLSARHCELLVDAVTLRVELRDTSTNGTFLNGARVAKGERVTLQNGDVVALTRPADAGADGQASGSAVVNIAANGRVGYMFQRLKQETTRARMREALTCFVCKSVFHRPCSVRPCMHVFCAGCISAWMARGEQEGCPQCRESITDIRPTHRLQSLAENFLLSDPASRRPAEELAQLDTADVIPPSGMALGKRGRSDDNASGDNGEDGAHSDSASNTVFTVRHAALTFVHAVPLAGPQCAECGTPSCIDGFQCPVGGPHLRCSACSSCFAERPLCGRPQRCHVCSLAFCHLYRAGGCACSDVLPFKPFKEHEPPNELPPQTFHGNTIEQGILSNYLASHRILVKEAWAAALAKFEVGEWVPDMILINGAMRTDSPVCRRCAAAVFAALLFNYRRQLASDELPESVTKRPDCWYGKECRTQFLGHQHAQNFNHVCYQEKRKE</sequence>
<comment type="catalytic activity">
    <reaction evidence="1">
        <text>S-ubiquitinyl-[E2 ubiquitin-conjugating enzyme]-L-cysteine + [acceptor protein]-L-lysine = [E2 ubiquitin-conjugating enzyme]-L-cysteine + N(6)-ubiquitinyl-[acceptor protein]-L-lysine.</text>
        <dbReference type="EC" id="2.3.2.27"/>
    </reaction>
</comment>
<dbReference type="Gene3D" id="3.30.40.10">
    <property type="entry name" value="Zinc/RING finger domain, C3HC4 (zinc finger)"/>
    <property type="match status" value="1"/>
</dbReference>
<evidence type="ECO:0000256" key="9">
    <source>
        <dbReference type="ARBA" id="ARBA00022723"/>
    </source>
</evidence>
<evidence type="ECO:0000256" key="2">
    <source>
        <dbReference type="ARBA" id="ARBA00004322"/>
    </source>
</evidence>
<evidence type="ECO:0000256" key="8">
    <source>
        <dbReference type="ARBA" id="ARBA00022679"/>
    </source>
</evidence>
<evidence type="ECO:0000256" key="17">
    <source>
        <dbReference type="ARBA" id="ARBA00031332"/>
    </source>
</evidence>
<evidence type="ECO:0000256" key="19">
    <source>
        <dbReference type="SAM" id="MobiDB-lite"/>
    </source>
</evidence>
<evidence type="ECO:0000256" key="3">
    <source>
        <dbReference type="ARBA" id="ARBA00004906"/>
    </source>
</evidence>
<dbReference type="EMBL" id="JAFHLR010000009">
    <property type="protein sequence ID" value="KAG5485999.1"/>
    <property type="molecule type" value="Genomic_DNA"/>
</dbReference>
<keyword evidence="10 18" id="KW-0863">Zinc-finger</keyword>
<dbReference type="RefSeq" id="XP_067065330.1">
    <property type="nucleotide sequence ID" value="XM_067208619.1"/>
</dbReference>
<dbReference type="PROSITE" id="PS50006">
    <property type="entry name" value="FHA_DOMAIN"/>
    <property type="match status" value="1"/>
</dbReference>
<keyword evidence="8" id="KW-0808">Transferase</keyword>
<evidence type="ECO:0000256" key="16">
    <source>
        <dbReference type="ARBA" id="ARBA00029800"/>
    </source>
</evidence>
<dbReference type="Pfam" id="PF10283">
    <property type="entry name" value="zf-CCHH"/>
    <property type="match status" value="1"/>
</dbReference>
<dbReference type="Pfam" id="PF00097">
    <property type="entry name" value="zf-C3HC4"/>
    <property type="match status" value="1"/>
</dbReference>
<accession>A0A836H517</accession>
<reference evidence="23" key="2">
    <citation type="journal article" date="2021" name="Sci. Data">
        <title>Chromosome-scale genome sequencing, assembly and annotation of six genomes from subfamily Leishmaniinae.</title>
        <authorList>
            <person name="Almutairi H."/>
            <person name="Urbaniak M.D."/>
            <person name="Bates M.D."/>
            <person name="Jariyapan N."/>
            <person name="Kwakye-Nuako G."/>
            <person name="Thomaz Soccol V."/>
            <person name="Al-Salem W.S."/>
            <person name="Dillon R.J."/>
            <person name="Bates P.A."/>
            <person name="Gatherer D."/>
        </authorList>
    </citation>
    <scope>NUCLEOTIDE SEQUENCE [LARGE SCALE GENOMIC DNA]</scope>
</reference>
<dbReference type="GO" id="GO:0051301">
    <property type="term" value="P:cell division"/>
    <property type="evidence" value="ECO:0007669"/>
    <property type="project" value="UniProtKB-KW"/>
</dbReference>
<reference evidence="23" key="1">
    <citation type="journal article" date="2021" name="Microbiol. Resour. Announc.">
        <title>LGAAP: Leishmaniinae Genome Assembly and Annotation Pipeline.</title>
        <authorList>
            <person name="Almutairi H."/>
            <person name="Urbaniak M.D."/>
            <person name="Bates M.D."/>
            <person name="Jariyapan N."/>
            <person name="Kwakye-Nuako G."/>
            <person name="Thomaz-Soccol V."/>
            <person name="Al-Salem W.S."/>
            <person name="Dillon R.J."/>
            <person name="Bates P.A."/>
            <person name="Gatherer D."/>
        </authorList>
    </citation>
    <scope>NUCLEOTIDE SEQUENCE [LARGE SCALE GENOMIC DNA]</scope>
</reference>
<dbReference type="Pfam" id="PF17979">
    <property type="entry name" value="zf-CRD"/>
    <property type="match status" value="1"/>
</dbReference>
<dbReference type="InterPro" id="IPR040909">
    <property type="entry name" value="CHFR_Znf-CRD"/>
</dbReference>
<evidence type="ECO:0000256" key="5">
    <source>
        <dbReference type="ARBA" id="ARBA00012483"/>
    </source>
</evidence>
<organism evidence="22 23">
    <name type="scientific">Leishmania orientalis</name>
    <dbReference type="NCBI Taxonomy" id="2249476"/>
    <lineage>
        <taxon>Eukaryota</taxon>
        <taxon>Discoba</taxon>
        <taxon>Euglenozoa</taxon>
        <taxon>Kinetoplastea</taxon>
        <taxon>Metakinetoplastina</taxon>
        <taxon>Trypanosomatida</taxon>
        <taxon>Trypanosomatidae</taxon>
        <taxon>Leishmaniinae</taxon>
        <taxon>Leishmania</taxon>
    </lineage>
</organism>
<evidence type="ECO:0000256" key="18">
    <source>
        <dbReference type="PROSITE-ProRule" id="PRU00175"/>
    </source>
</evidence>